<sequence>MAVAVNPSPPPPPPSRIVAVVLALVRVVVRALLYLVFATSWVLSAVCAAMLVAHLFWGEGSAPYVFLQALTEEAVMVFGKFILVALAAVVLCDRFLVEFVSGSVSESGKSPFEAAMEEATRGLFTFFHFVALGFVADLAFILLIVTGILVMILSLPEDGSTSRGQMIGSVILDVGFFGVHAISFFIIIPAVMLGLLRKVQADRKAGLPVADC</sequence>
<dbReference type="EnsemblPlants" id="AVESA.00010b.r2.6AG1062850.1">
    <property type="protein sequence ID" value="AVESA.00010b.r2.6AG1062850.1.CDS"/>
    <property type="gene ID" value="AVESA.00010b.r2.6AG1062850"/>
</dbReference>
<dbReference type="Proteomes" id="UP001732700">
    <property type="component" value="Chromosome 6A"/>
</dbReference>
<reference evidence="1" key="1">
    <citation type="submission" date="2021-05" db="EMBL/GenBank/DDBJ databases">
        <authorList>
            <person name="Scholz U."/>
            <person name="Mascher M."/>
            <person name="Fiebig A."/>
        </authorList>
    </citation>
    <scope>NUCLEOTIDE SEQUENCE [LARGE SCALE GENOMIC DNA]</scope>
</reference>
<proteinExistence type="predicted"/>
<accession>A0ACD5YY40</accession>
<reference evidence="1" key="2">
    <citation type="submission" date="2025-09" db="UniProtKB">
        <authorList>
            <consortium name="EnsemblPlants"/>
        </authorList>
    </citation>
    <scope>IDENTIFICATION</scope>
</reference>
<protein>
    <submittedName>
        <fullName evidence="1">Uncharacterized protein</fullName>
    </submittedName>
</protein>
<name>A0ACD5YY40_AVESA</name>
<evidence type="ECO:0000313" key="2">
    <source>
        <dbReference type="Proteomes" id="UP001732700"/>
    </source>
</evidence>
<evidence type="ECO:0000313" key="1">
    <source>
        <dbReference type="EnsemblPlants" id="AVESA.00010b.r2.6AG1062850.1.CDS"/>
    </source>
</evidence>
<organism evidence="1 2">
    <name type="scientific">Avena sativa</name>
    <name type="common">Oat</name>
    <dbReference type="NCBI Taxonomy" id="4498"/>
    <lineage>
        <taxon>Eukaryota</taxon>
        <taxon>Viridiplantae</taxon>
        <taxon>Streptophyta</taxon>
        <taxon>Embryophyta</taxon>
        <taxon>Tracheophyta</taxon>
        <taxon>Spermatophyta</taxon>
        <taxon>Magnoliopsida</taxon>
        <taxon>Liliopsida</taxon>
        <taxon>Poales</taxon>
        <taxon>Poaceae</taxon>
        <taxon>BOP clade</taxon>
        <taxon>Pooideae</taxon>
        <taxon>Poodae</taxon>
        <taxon>Poeae</taxon>
        <taxon>Poeae Chloroplast Group 1 (Aveneae type)</taxon>
        <taxon>Aveninae</taxon>
        <taxon>Avena</taxon>
    </lineage>
</organism>
<keyword evidence="2" id="KW-1185">Reference proteome</keyword>